<reference evidence="6" key="1">
    <citation type="journal article" date="2006" name="ChemBioChem">
        <title>A gene cluster for prenylated naphthoquinone and prenylated phenazine biosynthesis in Streptomyces cinnamonensis DSM 1042.</title>
        <authorList>
            <person name="Haagen Y."/>
            <person name="Gluck K."/>
            <person name="Fay K."/>
            <person name="Kammerer B."/>
            <person name="Gust B."/>
            <person name="Heide L."/>
        </authorList>
    </citation>
    <scope>NUCLEOTIDE SEQUENCE</scope>
    <source>
        <strain evidence="6">DSM 1042</strain>
    </source>
</reference>
<dbReference type="InterPro" id="IPR012967">
    <property type="entry name" value="COMT_dimerisation"/>
</dbReference>
<evidence type="ECO:0000256" key="3">
    <source>
        <dbReference type="ARBA" id="ARBA00022691"/>
    </source>
</evidence>
<organism evidence="6">
    <name type="scientific">Streptomyces virginiae</name>
    <name type="common">Streptomyces cinnamonensis</name>
    <dbReference type="NCBI Taxonomy" id="1961"/>
    <lineage>
        <taxon>Bacteria</taxon>
        <taxon>Bacillati</taxon>
        <taxon>Actinomycetota</taxon>
        <taxon>Actinomycetes</taxon>
        <taxon>Kitasatosporales</taxon>
        <taxon>Streptomycetaceae</taxon>
        <taxon>Streptomyces</taxon>
    </lineage>
</organism>
<dbReference type="Gene3D" id="3.40.50.150">
    <property type="entry name" value="Vaccinia Virus protein VP39"/>
    <property type="match status" value="1"/>
</dbReference>
<dbReference type="PANTHER" id="PTHR11746">
    <property type="entry name" value="O-METHYLTRANSFERASE"/>
    <property type="match status" value="1"/>
</dbReference>
<name>A2AXG6_STRVG</name>
<dbReference type="PIRSF" id="PIRSF005739">
    <property type="entry name" value="O-mtase"/>
    <property type="match status" value="1"/>
</dbReference>
<dbReference type="GO" id="GO:0032259">
    <property type="term" value="P:methylation"/>
    <property type="evidence" value="ECO:0007669"/>
    <property type="project" value="UniProtKB-KW"/>
</dbReference>
<evidence type="ECO:0000259" key="4">
    <source>
        <dbReference type="Pfam" id="PF00891"/>
    </source>
</evidence>
<evidence type="ECO:0000259" key="5">
    <source>
        <dbReference type="Pfam" id="PF08100"/>
    </source>
</evidence>
<accession>A2AXG6</accession>
<dbReference type="EMBL" id="AM384985">
    <property type="protein sequence ID" value="CAL34105.1"/>
    <property type="molecule type" value="Genomic_DNA"/>
</dbReference>
<dbReference type="InterPro" id="IPR001077">
    <property type="entry name" value="COMT_C"/>
</dbReference>
<dbReference type="AlphaFoldDB" id="A2AXG6"/>
<dbReference type="Pfam" id="PF08100">
    <property type="entry name" value="Dimerisation"/>
    <property type="match status" value="1"/>
</dbReference>
<dbReference type="Pfam" id="PF00891">
    <property type="entry name" value="Methyltransf_2"/>
    <property type="match status" value="1"/>
</dbReference>
<dbReference type="InterPro" id="IPR036390">
    <property type="entry name" value="WH_DNA-bd_sf"/>
</dbReference>
<proteinExistence type="predicted"/>
<sequence length="372" mass="40849">MRRAGPAPPLRKGPAAMTTEATLARFREYMVGPSRFMSLLSVFELGLVDQLRERPGASAAELGQAVGAKPDAVEQLLFLMVKEGFVAQDEETGGYTLDALAEVAESDLKRALTYMNMIKVVALRQLFYLTDSVRTGTIVGLKELYGAGEGTLYDIVADHSDLNDAWLTLMNNVTANIDPWFFANIDVPAGAQVLDVAGNTGLGAIHTYRHKASEGLKVTTFDLPEKEATCLENFAKHGVAEHCSFIGGNVFDEIPQGFDTVLIKHFLDMFDKDDVFTILKGVHRSLEPGGQVHIMVPVYPEDIRDTDNYNVDFFPAFFIGCTMGQGGPQKMSTYQRWLEECGFKVTKALTKDPAEVPRDVIPVQAILCATKI</sequence>
<feature type="domain" description="O-methyltransferase C-terminal" evidence="4">
    <location>
        <begin position="128"/>
        <end position="343"/>
    </location>
</feature>
<dbReference type="GO" id="GO:0008171">
    <property type="term" value="F:O-methyltransferase activity"/>
    <property type="evidence" value="ECO:0007669"/>
    <property type="project" value="InterPro"/>
</dbReference>
<evidence type="ECO:0000256" key="1">
    <source>
        <dbReference type="ARBA" id="ARBA00022603"/>
    </source>
</evidence>
<dbReference type="InterPro" id="IPR016461">
    <property type="entry name" value="COMT-like"/>
</dbReference>
<dbReference type="GO" id="GO:0046983">
    <property type="term" value="F:protein dimerization activity"/>
    <property type="evidence" value="ECO:0007669"/>
    <property type="project" value="InterPro"/>
</dbReference>
<dbReference type="SUPFAM" id="SSF46785">
    <property type="entry name" value="Winged helix' DNA-binding domain"/>
    <property type="match status" value="1"/>
</dbReference>
<dbReference type="SUPFAM" id="SSF53335">
    <property type="entry name" value="S-adenosyl-L-methionine-dependent methyltransferases"/>
    <property type="match status" value="1"/>
</dbReference>
<keyword evidence="2 6" id="KW-0808">Transferase</keyword>
<keyword evidence="1 6" id="KW-0489">Methyltransferase</keyword>
<dbReference type="Gene3D" id="1.10.10.10">
    <property type="entry name" value="Winged helix-like DNA-binding domain superfamily/Winged helix DNA-binding domain"/>
    <property type="match status" value="1"/>
</dbReference>
<protein>
    <submittedName>
        <fullName evidence="6">SAM-dependent C-methyltransferase</fullName>
    </submittedName>
</protein>
<feature type="domain" description="O-methyltransferase dimerisation" evidence="5">
    <location>
        <begin position="31"/>
        <end position="102"/>
    </location>
</feature>
<dbReference type="InterPro" id="IPR036388">
    <property type="entry name" value="WH-like_DNA-bd_sf"/>
</dbReference>
<keyword evidence="3" id="KW-0949">S-adenosyl-L-methionine</keyword>
<dbReference type="CDD" id="cd02440">
    <property type="entry name" value="AdoMet_MTases"/>
    <property type="match status" value="1"/>
</dbReference>
<dbReference type="PROSITE" id="PS51683">
    <property type="entry name" value="SAM_OMT_II"/>
    <property type="match status" value="1"/>
</dbReference>
<evidence type="ECO:0000256" key="2">
    <source>
        <dbReference type="ARBA" id="ARBA00022679"/>
    </source>
</evidence>
<evidence type="ECO:0000313" key="6">
    <source>
        <dbReference type="EMBL" id="CAL34105.1"/>
    </source>
</evidence>
<gene>
    <name evidence="6" type="primary">fnq27</name>
</gene>
<dbReference type="InterPro" id="IPR029063">
    <property type="entry name" value="SAM-dependent_MTases_sf"/>
</dbReference>
<dbReference type="Gene3D" id="1.20.58.1390">
    <property type="match status" value="1"/>
</dbReference>